<feature type="domain" description="Helix-turn-helix" evidence="1">
    <location>
        <begin position="5"/>
        <end position="50"/>
    </location>
</feature>
<keyword evidence="3" id="KW-1185">Reference proteome</keyword>
<dbReference type="NCBIfam" id="TIGR01764">
    <property type="entry name" value="excise"/>
    <property type="match status" value="1"/>
</dbReference>
<evidence type="ECO:0000259" key="1">
    <source>
        <dbReference type="Pfam" id="PF12728"/>
    </source>
</evidence>
<sequence>MSNELYSVEHVAHVLGLHVKTVRGYVREGKLPAVRIGKQYRIARADLEAFTGSTAAPPARETAVRHRRAEVTSVVQVDAISFELMGKLSGMLTGSLQGRDPSEVPVRVQTFYDEQRASLRIVLIGPPGDIGKLLELTEVVLNQ</sequence>
<dbReference type="Pfam" id="PF12728">
    <property type="entry name" value="HTH_17"/>
    <property type="match status" value="1"/>
</dbReference>
<dbReference type="RefSeq" id="WP_086789869.1">
    <property type="nucleotide sequence ID" value="NZ_JAGIOO010000001.1"/>
</dbReference>
<dbReference type="Proteomes" id="UP001519363">
    <property type="component" value="Unassembled WGS sequence"/>
</dbReference>
<evidence type="ECO:0000313" key="2">
    <source>
        <dbReference type="EMBL" id="MBP2471299.1"/>
    </source>
</evidence>
<accession>A0ABS5A403</accession>
<protein>
    <submittedName>
        <fullName evidence="2">Excisionase family DNA binding protein</fullName>
    </submittedName>
</protein>
<organism evidence="2 3">
    <name type="scientific">Crossiella equi</name>
    <dbReference type="NCBI Taxonomy" id="130796"/>
    <lineage>
        <taxon>Bacteria</taxon>
        <taxon>Bacillati</taxon>
        <taxon>Actinomycetota</taxon>
        <taxon>Actinomycetes</taxon>
        <taxon>Pseudonocardiales</taxon>
        <taxon>Pseudonocardiaceae</taxon>
        <taxon>Crossiella</taxon>
    </lineage>
</organism>
<dbReference type="SUPFAM" id="SSF46955">
    <property type="entry name" value="Putative DNA-binding domain"/>
    <property type="match status" value="1"/>
</dbReference>
<dbReference type="InterPro" id="IPR009061">
    <property type="entry name" value="DNA-bd_dom_put_sf"/>
</dbReference>
<evidence type="ECO:0000313" key="3">
    <source>
        <dbReference type="Proteomes" id="UP001519363"/>
    </source>
</evidence>
<reference evidence="2 3" key="1">
    <citation type="submission" date="2021-03" db="EMBL/GenBank/DDBJ databases">
        <title>Sequencing the genomes of 1000 actinobacteria strains.</title>
        <authorList>
            <person name="Klenk H.-P."/>
        </authorList>
    </citation>
    <scope>NUCLEOTIDE SEQUENCE [LARGE SCALE GENOMIC DNA]</scope>
    <source>
        <strain evidence="2 3">DSM 44580</strain>
    </source>
</reference>
<dbReference type="EMBL" id="JAGIOO010000001">
    <property type="protein sequence ID" value="MBP2471299.1"/>
    <property type="molecule type" value="Genomic_DNA"/>
</dbReference>
<comment type="caution">
    <text evidence="2">The sequence shown here is derived from an EMBL/GenBank/DDBJ whole genome shotgun (WGS) entry which is preliminary data.</text>
</comment>
<proteinExistence type="predicted"/>
<gene>
    <name evidence="2" type="ORF">JOF53_000171</name>
</gene>
<dbReference type="InterPro" id="IPR041657">
    <property type="entry name" value="HTH_17"/>
</dbReference>
<name>A0ABS5A403_9PSEU</name>
<dbReference type="InterPro" id="IPR010093">
    <property type="entry name" value="SinI_DNA-bd"/>
</dbReference>